<gene>
    <name evidence="1" type="ORF">BJ322DRAFT_1152833</name>
</gene>
<reference evidence="1" key="2">
    <citation type="submission" date="2020-11" db="EMBL/GenBank/DDBJ databases">
        <authorList>
            <consortium name="DOE Joint Genome Institute"/>
            <person name="Kuo A."/>
            <person name="Miyauchi S."/>
            <person name="Kiss E."/>
            <person name="Drula E."/>
            <person name="Kohler A."/>
            <person name="Sanchez-Garcia M."/>
            <person name="Andreopoulos B."/>
            <person name="Barry K.W."/>
            <person name="Bonito G."/>
            <person name="Buee M."/>
            <person name="Carver A."/>
            <person name="Chen C."/>
            <person name="Cichocki N."/>
            <person name="Clum A."/>
            <person name="Culley D."/>
            <person name="Crous P.W."/>
            <person name="Fauchery L."/>
            <person name="Girlanda M."/>
            <person name="Hayes R."/>
            <person name="Keri Z."/>
            <person name="Labutti K."/>
            <person name="Lipzen A."/>
            <person name="Lombard V."/>
            <person name="Magnuson J."/>
            <person name="Maillard F."/>
            <person name="Morin E."/>
            <person name="Murat C."/>
            <person name="Nolan M."/>
            <person name="Ohm R."/>
            <person name="Pangilinan J."/>
            <person name="Pereira M."/>
            <person name="Perotto S."/>
            <person name="Peter M."/>
            <person name="Riley R."/>
            <person name="Sitrit Y."/>
            <person name="Stielow B."/>
            <person name="Szollosi G."/>
            <person name="Zifcakova L."/>
            <person name="Stursova M."/>
            <person name="Spatafora J.W."/>
            <person name="Tedersoo L."/>
            <person name="Vaario L.-M."/>
            <person name="Yamada A."/>
            <person name="Yan M."/>
            <person name="Wang P."/>
            <person name="Xu J."/>
            <person name="Bruns T."/>
            <person name="Baldrian P."/>
            <person name="Vilgalys R."/>
            <person name="Henrissat B."/>
            <person name="Grigoriev I.V."/>
            <person name="Hibbett D."/>
            <person name="Nagy L.G."/>
            <person name="Martin F.M."/>
        </authorList>
    </citation>
    <scope>NUCLEOTIDE SEQUENCE</scope>
    <source>
        <strain evidence="1">UH-Tt-Lm1</strain>
    </source>
</reference>
<organism evidence="1 2">
    <name type="scientific">Thelephora terrestris</name>
    <dbReference type="NCBI Taxonomy" id="56493"/>
    <lineage>
        <taxon>Eukaryota</taxon>
        <taxon>Fungi</taxon>
        <taxon>Dikarya</taxon>
        <taxon>Basidiomycota</taxon>
        <taxon>Agaricomycotina</taxon>
        <taxon>Agaricomycetes</taxon>
        <taxon>Thelephorales</taxon>
        <taxon>Thelephoraceae</taxon>
        <taxon>Thelephora</taxon>
    </lineage>
</organism>
<dbReference type="EMBL" id="WIUZ02000001">
    <property type="protein sequence ID" value="KAF9792772.1"/>
    <property type="molecule type" value="Genomic_DNA"/>
</dbReference>
<feature type="non-terminal residue" evidence="1">
    <location>
        <position position="422"/>
    </location>
</feature>
<comment type="caution">
    <text evidence="1">The sequence shown here is derived from an EMBL/GenBank/DDBJ whole genome shotgun (WGS) entry which is preliminary data.</text>
</comment>
<proteinExistence type="predicted"/>
<keyword evidence="2" id="KW-1185">Reference proteome</keyword>
<name>A0A9P6HS25_9AGAM</name>
<dbReference type="AlphaFoldDB" id="A0A9P6HS25"/>
<evidence type="ECO:0000313" key="1">
    <source>
        <dbReference type="EMBL" id="KAF9792772.1"/>
    </source>
</evidence>
<protein>
    <submittedName>
        <fullName evidence="1">Uncharacterized protein</fullName>
    </submittedName>
</protein>
<dbReference type="Proteomes" id="UP000736335">
    <property type="component" value="Unassembled WGS sequence"/>
</dbReference>
<dbReference type="OrthoDB" id="3335814at2759"/>
<reference evidence="1" key="1">
    <citation type="journal article" date="2020" name="Nat. Commun.">
        <title>Large-scale genome sequencing of mycorrhizal fungi provides insights into the early evolution of symbiotic traits.</title>
        <authorList>
            <person name="Miyauchi S."/>
            <person name="Kiss E."/>
            <person name="Kuo A."/>
            <person name="Drula E."/>
            <person name="Kohler A."/>
            <person name="Sanchez-Garcia M."/>
            <person name="Morin E."/>
            <person name="Andreopoulos B."/>
            <person name="Barry K.W."/>
            <person name="Bonito G."/>
            <person name="Buee M."/>
            <person name="Carver A."/>
            <person name="Chen C."/>
            <person name="Cichocki N."/>
            <person name="Clum A."/>
            <person name="Culley D."/>
            <person name="Crous P.W."/>
            <person name="Fauchery L."/>
            <person name="Girlanda M."/>
            <person name="Hayes R.D."/>
            <person name="Keri Z."/>
            <person name="LaButti K."/>
            <person name="Lipzen A."/>
            <person name="Lombard V."/>
            <person name="Magnuson J."/>
            <person name="Maillard F."/>
            <person name="Murat C."/>
            <person name="Nolan M."/>
            <person name="Ohm R.A."/>
            <person name="Pangilinan J."/>
            <person name="Pereira M.F."/>
            <person name="Perotto S."/>
            <person name="Peter M."/>
            <person name="Pfister S."/>
            <person name="Riley R."/>
            <person name="Sitrit Y."/>
            <person name="Stielow J.B."/>
            <person name="Szollosi G."/>
            <person name="Zifcakova L."/>
            <person name="Stursova M."/>
            <person name="Spatafora J.W."/>
            <person name="Tedersoo L."/>
            <person name="Vaario L.M."/>
            <person name="Yamada A."/>
            <person name="Yan M."/>
            <person name="Wang P."/>
            <person name="Xu J."/>
            <person name="Bruns T."/>
            <person name="Baldrian P."/>
            <person name="Vilgalys R."/>
            <person name="Dunand C."/>
            <person name="Henrissat B."/>
            <person name="Grigoriev I.V."/>
            <person name="Hibbett D."/>
            <person name="Nagy L.G."/>
            <person name="Martin F.M."/>
        </authorList>
    </citation>
    <scope>NUCLEOTIDE SEQUENCE</scope>
    <source>
        <strain evidence="1">UH-Tt-Lm1</strain>
    </source>
</reference>
<accession>A0A9P6HS25</accession>
<sequence length="422" mass="47235">MGHEQMTVARTRLLTLCYGDMETIRMLPTTYIELDGLARDWTKPPPDAIFTMRVPVEYASLHAAVYADLIQRLVSGPYIYLTSEDSYQIATMGVQGLRVEIVSDGPPPEEEPDPPPVLEMPATFNLELTPGQHVALDTIVSSDELDMARMEDGTTVDGIFWGKLQIVHDGDNHSLEFSGTRIPNEVATQQLVVDTKVINKLATVAKPPTAKCHLSIIPPAQQYCDVVLTTSPYWTFGMTWPPAEVVEENKVKYFLRVNPGGGMEHFQTGIVTTSLYYEASPDASMLNPQEFIAPRNSFAMPIRDFLMHIINVLDQLGLSIQARTNFINHNMSAFSAFPNIAYRFLSPAKISSAIDISVTADQCIFTRLFFLFRGVSEEEMGNFITAGEKEANQYNWRDVTGWSEFSKDSAHFRVLEISTMEL</sequence>
<evidence type="ECO:0000313" key="2">
    <source>
        <dbReference type="Proteomes" id="UP000736335"/>
    </source>
</evidence>